<name>A0AAE4BWD6_VARPD</name>
<comment type="caution">
    <text evidence="1">The sequence shown here is derived from an EMBL/GenBank/DDBJ whole genome shotgun (WGS) entry which is preliminary data.</text>
</comment>
<evidence type="ECO:0000313" key="1">
    <source>
        <dbReference type="EMBL" id="MDR6426886.1"/>
    </source>
</evidence>
<reference evidence="1" key="1">
    <citation type="submission" date="2023-07" db="EMBL/GenBank/DDBJ databases">
        <title>Sorghum-associated microbial communities from plants grown in Nebraska, USA.</title>
        <authorList>
            <person name="Schachtman D."/>
        </authorList>
    </citation>
    <scope>NUCLEOTIDE SEQUENCE</scope>
    <source>
        <strain evidence="1">DS2114</strain>
    </source>
</reference>
<dbReference type="RefSeq" id="WP_261380210.1">
    <property type="nucleotide sequence ID" value="NZ_JAVDQZ010000004.1"/>
</dbReference>
<dbReference type="Proteomes" id="UP001184828">
    <property type="component" value="Unassembled WGS sequence"/>
</dbReference>
<protein>
    <recommendedName>
        <fullName evidence="3">Radical SAM protein</fullName>
    </recommendedName>
</protein>
<accession>A0AAE4BWD6</accession>
<evidence type="ECO:0000313" key="2">
    <source>
        <dbReference type="Proteomes" id="UP001184828"/>
    </source>
</evidence>
<sequence length="396" mass="43260">MRPAIPAEADTPVPRAARIATCAMEQVAVADLPRSASSPLFERLRRAVHGVTLRTPPLNEAARWHTHTIGGIERRLAQPLTFTPYASVKPCSARCGFCSENLRKAGGGTSASRLRPASGYFDGLSRALRALRGVPLSWSLSGLETSDDADWMLRLLHTLAAGESEGPVVEDRVLYTNGAGFAGPQGEVLRRALPSFGMSWLELSRHHHDGAANQAIMRFRPEVAIGYQTVFERTARRLADTVALRLVCILQRGGIAQPPDVAAYLAWARECGAGTVVFREFSRLGDGYRDNATARHLRTERVSMDALLTACLDDPGVSRGWTLESLTEGYYFWNLRLRTGNGLTVVFESADYGAMHARHATGDVYKLVYFADGQLCAGWEPGHDVLLDTRIAQACP</sequence>
<gene>
    <name evidence="1" type="ORF">J2738_003024</name>
</gene>
<dbReference type="AlphaFoldDB" id="A0AAE4BWD6"/>
<proteinExistence type="predicted"/>
<organism evidence="1 2">
    <name type="scientific">Variovorax paradoxus</name>
    <dbReference type="NCBI Taxonomy" id="34073"/>
    <lineage>
        <taxon>Bacteria</taxon>
        <taxon>Pseudomonadati</taxon>
        <taxon>Pseudomonadota</taxon>
        <taxon>Betaproteobacteria</taxon>
        <taxon>Burkholderiales</taxon>
        <taxon>Comamonadaceae</taxon>
        <taxon>Variovorax</taxon>
    </lineage>
</organism>
<evidence type="ECO:0008006" key="3">
    <source>
        <dbReference type="Google" id="ProtNLM"/>
    </source>
</evidence>
<dbReference type="EMBL" id="JAVDQZ010000004">
    <property type="protein sequence ID" value="MDR6426886.1"/>
    <property type="molecule type" value="Genomic_DNA"/>
</dbReference>